<evidence type="ECO:0000313" key="2">
    <source>
        <dbReference type="EMBL" id="OMG54717.1"/>
    </source>
</evidence>
<dbReference type="PROSITE" id="PS51707">
    <property type="entry name" value="CYTH"/>
    <property type="match status" value="1"/>
</dbReference>
<dbReference type="InterPro" id="IPR012042">
    <property type="entry name" value="NeuTTM/CthTTM-like"/>
</dbReference>
<dbReference type="CDD" id="cd07891">
    <property type="entry name" value="CYTH-like_CthTTM-like_1"/>
    <property type="match status" value="1"/>
</dbReference>
<evidence type="ECO:0000259" key="1">
    <source>
        <dbReference type="PROSITE" id="PS51707"/>
    </source>
</evidence>
<dbReference type="SUPFAM" id="SSF55154">
    <property type="entry name" value="CYTH-like phosphatases"/>
    <property type="match status" value="1"/>
</dbReference>
<feature type="domain" description="CYTH" evidence="1">
    <location>
        <begin position="2"/>
        <end position="149"/>
    </location>
</feature>
<dbReference type="InterPro" id="IPR033469">
    <property type="entry name" value="CYTH-like_dom_sf"/>
</dbReference>
<dbReference type="SMART" id="SM01118">
    <property type="entry name" value="CYTH"/>
    <property type="match status" value="1"/>
</dbReference>
<dbReference type="RefSeq" id="WP_076093037.1">
    <property type="nucleotide sequence ID" value="NZ_MTHD01000002.1"/>
</dbReference>
<keyword evidence="3" id="KW-1185">Reference proteome</keyword>
<dbReference type="EMBL" id="MTHD01000002">
    <property type="protein sequence ID" value="OMG54717.1"/>
    <property type="molecule type" value="Genomic_DNA"/>
</dbReference>
<name>A0A1R1I7R6_9RHOO</name>
<comment type="caution">
    <text evidence="2">The sequence shown here is derived from an EMBL/GenBank/DDBJ whole genome shotgun (WGS) entry which is preliminary data.</text>
</comment>
<dbReference type="PANTHER" id="PTHR40114">
    <property type="entry name" value="SLR0698 PROTEIN"/>
    <property type="match status" value="1"/>
</dbReference>
<evidence type="ECO:0000313" key="3">
    <source>
        <dbReference type="Proteomes" id="UP000187526"/>
    </source>
</evidence>
<accession>A0A1R1I7R6</accession>
<dbReference type="OrthoDB" id="9805588at2"/>
<dbReference type="Proteomes" id="UP000187526">
    <property type="component" value="Unassembled WGS sequence"/>
</dbReference>
<organism evidence="2 3">
    <name type="scientific">Azonexus hydrophilus</name>
    <dbReference type="NCBI Taxonomy" id="418702"/>
    <lineage>
        <taxon>Bacteria</taxon>
        <taxon>Pseudomonadati</taxon>
        <taxon>Pseudomonadota</taxon>
        <taxon>Betaproteobacteria</taxon>
        <taxon>Rhodocyclales</taxon>
        <taxon>Azonexaceae</taxon>
        <taxon>Azonexus</taxon>
    </lineage>
</organism>
<dbReference type="InterPro" id="IPR023577">
    <property type="entry name" value="CYTH_domain"/>
</dbReference>
<gene>
    <name evidence="2" type="ORF">BJN45_05795</name>
</gene>
<dbReference type="Pfam" id="PF01928">
    <property type="entry name" value="CYTH"/>
    <property type="match status" value="1"/>
</dbReference>
<dbReference type="PANTHER" id="PTHR40114:SF1">
    <property type="entry name" value="SLR0698 PROTEIN"/>
    <property type="match status" value="1"/>
</dbReference>
<dbReference type="STRING" id="418702.BJN45_05795"/>
<proteinExistence type="predicted"/>
<reference evidence="2 3" key="1">
    <citation type="submission" date="2016-10" db="EMBL/GenBank/DDBJ databases">
        <title>Alkaliphiles isolated from bioreactors.</title>
        <authorList>
            <person name="Salah Z."/>
            <person name="Rout S.P."/>
            <person name="Humphreys P.N."/>
        </authorList>
    </citation>
    <scope>NUCLEOTIDE SEQUENCE [LARGE SCALE GENOMIC DNA]</scope>
    <source>
        <strain evidence="2 3">ZS02</strain>
    </source>
</reference>
<dbReference type="Gene3D" id="2.40.320.10">
    <property type="entry name" value="Hypothetical Protein Pfu-838710-001"/>
    <property type="match status" value="1"/>
</dbReference>
<dbReference type="AlphaFoldDB" id="A0A1R1I7R6"/>
<sequence length="197" mass="21811">MAIEIERKFLLAQLPDLSETPGEIIVQGYVAKEPEAMTTRVRIRAEQAFITLKGPSNGLSRDEYEYPIPLRDAEEILGRYCRGRIVCKTRHLVDHAGMTWEIDVFAGRHAGLVVAEIELPAESHPLELPPWLGAEVTDDKRFGNFALAMIDGTPDSRWWLAEGLVPATQAACCCRYFGQLSCCEQASSDLAATETCG</sequence>
<protein>
    <recommendedName>
        <fullName evidence="1">CYTH domain-containing protein</fullName>
    </recommendedName>
</protein>